<evidence type="ECO:0000313" key="2">
    <source>
        <dbReference type="EMBL" id="KAG7285791.1"/>
    </source>
</evidence>
<dbReference type="Proteomes" id="UP001197093">
    <property type="component" value="Unassembled WGS sequence"/>
</dbReference>
<dbReference type="PANTHER" id="PTHR28092:SF1">
    <property type="entry name" value="FACTOR-INDUCED GENE 1 PROTEIN"/>
    <property type="match status" value="1"/>
</dbReference>
<proteinExistence type="predicted"/>
<protein>
    <submittedName>
        <fullName evidence="2">Uncharacterized protein</fullName>
    </submittedName>
</protein>
<sequence length="200" mass="21449">MGDTFAGPIRNDSLSRIRQVNVGFMAMCLKLHPGTWICGTSAQDMANGLVGDAATDPLNLIYIAETVRSRVLFFGLLFVAIIFTFVGILLLATFPGWHEEEDSDGSIREIKPFPSRAVSKIAVGLFALAFLLSFITVLWQHLGSAATYTLVKTLTYDTIDASVGAGAMALGWVGVGCTGVVTIGLLIMLLSIRVMNSVMD</sequence>
<dbReference type="GO" id="GO:0000747">
    <property type="term" value="P:conjugation with cellular fusion"/>
    <property type="evidence" value="ECO:0007669"/>
    <property type="project" value="TreeGrafter"/>
</dbReference>
<dbReference type="GO" id="GO:0043332">
    <property type="term" value="C:mating projection tip"/>
    <property type="evidence" value="ECO:0007669"/>
    <property type="project" value="TreeGrafter"/>
</dbReference>
<feature type="transmembrane region" description="Helical" evidence="1">
    <location>
        <begin position="118"/>
        <end position="142"/>
    </location>
</feature>
<keyword evidence="3" id="KW-1185">Reference proteome</keyword>
<keyword evidence="1" id="KW-0812">Transmembrane</keyword>
<dbReference type="InterPro" id="IPR033481">
    <property type="entry name" value="Dni1/Fig1"/>
</dbReference>
<accession>A0AAD4EQM7</accession>
<keyword evidence="1" id="KW-1133">Transmembrane helix</keyword>
<organism evidence="2 3">
    <name type="scientific">Staphylotrichum longicolle</name>
    <dbReference type="NCBI Taxonomy" id="669026"/>
    <lineage>
        <taxon>Eukaryota</taxon>
        <taxon>Fungi</taxon>
        <taxon>Dikarya</taxon>
        <taxon>Ascomycota</taxon>
        <taxon>Pezizomycotina</taxon>
        <taxon>Sordariomycetes</taxon>
        <taxon>Sordariomycetidae</taxon>
        <taxon>Sordariales</taxon>
        <taxon>Chaetomiaceae</taxon>
        <taxon>Staphylotrichum</taxon>
    </lineage>
</organism>
<dbReference type="PANTHER" id="PTHR28092">
    <property type="entry name" value="FACTOR-INDUCED GENE 1 PROTEIN"/>
    <property type="match status" value="1"/>
</dbReference>
<evidence type="ECO:0000313" key="3">
    <source>
        <dbReference type="Proteomes" id="UP001197093"/>
    </source>
</evidence>
<dbReference type="Pfam" id="PF12351">
    <property type="entry name" value="Fig1"/>
    <property type="match status" value="1"/>
</dbReference>
<keyword evidence="1" id="KW-0472">Membrane</keyword>
<dbReference type="GO" id="GO:0016020">
    <property type="term" value="C:membrane"/>
    <property type="evidence" value="ECO:0007669"/>
    <property type="project" value="InterPro"/>
</dbReference>
<dbReference type="EMBL" id="JAHCVI010000004">
    <property type="protein sequence ID" value="KAG7285791.1"/>
    <property type="molecule type" value="Genomic_DNA"/>
</dbReference>
<dbReference type="AlphaFoldDB" id="A0AAD4EQM7"/>
<gene>
    <name evidence="2" type="ORF">NEMBOFW57_008085</name>
</gene>
<comment type="caution">
    <text evidence="2">The sequence shown here is derived from an EMBL/GenBank/DDBJ whole genome shotgun (WGS) entry which is preliminary data.</text>
</comment>
<feature type="transmembrane region" description="Helical" evidence="1">
    <location>
        <begin position="162"/>
        <end position="190"/>
    </location>
</feature>
<evidence type="ECO:0000256" key="1">
    <source>
        <dbReference type="SAM" id="Phobius"/>
    </source>
</evidence>
<name>A0AAD4EQM7_9PEZI</name>
<reference evidence="2" key="1">
    <citation type="submission" date="2023-02" db="EMBL/GenBank/DDBJ databases">
        <authorList>
            <person name="Palmer J.M."/>
        </authorList>
    </citation>
    <scope>NUCLEOTIDE SEQUENCE</scope>
    <source>
        <strain evidence="2">FW57</strain>
    </source>
</reference>
<feature type="transmembrane region" description="Helical" evidence="1">
    <location>
        <begin position="71"/>
        <end position="97"/>
    </location>
</feature>